<dbReference type="Pfam" id="PF13456">
    <property type="entry name" value="RVT_3"/>
    <property type="match status" value="1"/>
</dbReference>
<evidence type="ECO:0000259" key="1">
    <source>
        <dbReference type="Pfam" id="PF13456"/>
    </source>
</evidence>
<feature type="domain" description="RNase H type-1" evidence="1">
    <location>
        <begin position="16"/>
        <end position="59"/>
    </location>
</feature>
<protein>
    <recommendedName>
        <fullName evidence="1">RNase H type-1 domain-containing protein</fullName>
    </recommendedName>
</protein>
<keyword evidence="3" id="KW-1185">Reference proteome</keyword>
<name>W9RCD8_9ROSA</name>
<reference evidence="3" key="1">
    <citation type="submission" date="2013-01" db="EMBL/GenBank/DDBJ databases">
        <title>Draft Genome Sequence of a Mulberry Tree, Morus notabilis C.K. Schneid.</title>
        <authorList>
            <person name="He N."/>
            <person name="Zhao S."/>
        </authorList>
    </citation>
    <scope>NUCLEOTIDE SEQUENCE</scope>
</reference>
<sequence length="68" mass="7209">MSVRMVSSVFPHSDSVGVGGLIRDSSGFVLGAFAKKLPGAFSVLTAECLAVREGLIFCSRKWSQSDIC</sequence>
<dbReference type="GO" id="GO:0004523">
    <property type="term" value="F:RNA-DNA hybrid ribonuclease activity"/>
    <property type="evidence" value="ECO:0007669"/>
    <property type="project" value="InterPro"/>
</dbReference>
<dbReference type="InterPro" id="IPR002156">
    <property type="entry name" value="RNaseH_domain"/>
</dbReference>
<evidence type="ECO:0000313" key="2">
    <source>
        <dbReference type="EMBL" id="EXB82472.1"/>
    </source>
</evidence>
<gene>
    <name evidence="2" type="ORF">L484_027647</name>
</gene>
<evidence type="ECO:0000313" key="3">
    <source>
        <dbReference type="Proteomes" id="UP000030645"/>
    </source>
</evidence>
<dbReference type="GO" id="GO:0003676">
    <property type="term" value="F:nucleic acid binding"/>
    <property type="evidence" value="ECO:0007669"/>
    <property type="project" value="InterPro"/>
</dbReference>
<dbReference type="AlphaFoldDB" id="W9RCD8"/>
<organism evidence="2 3">
    <name type="scientific">Morus notabilis</name>
    <dbReference type="NCBI Taxonomy" id="981085"/>
    <lineage>
        <taxon>Eukaryota</taxon>
        <taxon>Viridiplantae</taxon>
        <taxon>Streptophyta</taxon>
        <taxon>Embryophyta</taxon>
        <taxon>Tracheophyta</taxon>
        <taxon>Spermatophyta</taxon>
        <taxon>Magnoliopsida</taxon>
        <taxon>eudicotyledons</taxon>
        <taxon>Gunneridae</taxon>
        <taxon>Pentapetalae</taxon>
        <taxon>rosids</taxon>
        <taxon>fabids</taxon>
        <taxon>Rosales</taxon>
        <taxon>Moraceae</taxon>
        <taxon>Moreae</taxon>
        <taxon>Morus</taxon>
    </lineage>
</organism>
<accession>W9RCD8</accession>
<dbReference type="Proteomes" id="UP000030645">
    <property type="component" value="Unassembled WGS sequence"/>
</dbReference>
<dbReference type="EMBL" id="KE344869">
    <property type="protein sequence ID" value="EXB82472.1"/>
    <property type="molecule type" value="Genomic_DNA"/>
</dbReference>
<proteinExistence type="predicted"/>